<keyword evidence="2" id="KW-1185">Reference proteome</keyword>
<dbReference type="AlphaFoldDB" id="A0A1I8ACX7"/>
<feature type="region of interest" description="Disordered" evidence="1">
    <location>
        <begin position="1"/>
        <end position="32"/>
    </location>
</feature>
<accession>A0A1I8ACX7</accession>
<evidence type="ECO:0000313" key="2">
    <source>
        <dbReference type="Proteomes" id="UP000095287"/>
    </source>
</evidence>
<sequence>MDPLLLISPNIGGHRSRQPHSSFQMNGSPIDSLDRPGARCTFLRRLLSSPLLGVTAAPANTLYVFEQCARPFAY</sequence>
<dbReference type="WBParaSite" id="L893_g4165.t1">
    <property type="protein sequence ID" value="L893_g4165.t1"/>
    <property type="gene ID" value="L893_g4165"/>
</dbReference>
<name>A0A1I8ACX7_9BILA</name>
<protein>
    <submittedName>
        <fullName evidence="3">Uncharacterized protein</fullName>
    </submittedName>
</protein>
<reference evidence="3" key="1">
    <citation type="submission" date="2016-11" db="UniProtKB">
        <authorList>
            <consortium name="WormBaseParasite"/>
        </authorList>
    </citation>
    <scope>IDENTIFICATION</scope>
</reference>
<dbReference type="Proteomes" id="UP000095287">
    <property type="component" value="Unplaced"/>
</dbReference>
<organism evidence="2 3">
    <name type="scientific">Steinernema glaseri</name>
    <dbReference type="NCBI Taxonomy" id="37863"/>
    <lineage>
        <taxon>Eukaryota</taxon>
        <taxon>Metazoa</taxon>
        <taxon>Ecdysozoa</taxon>
        <taxon>Nematoda</taxon>
        <taxon>Chromadorea</taxon>
        <taxon>Rhabditida</taxon>
        <taxon>Tylenchina</taxon>
        <taxon>Panagrolaimomorpha</taxon>
        <taxon>Strongyloidoidea</taxon>
        <taxon>Steinernematidae</taxon>
        <taxon>Steinernema</taxon>
    </lineage>
</organism>
<evidence type="ECO:0000313" key="3">
    <source>
        <dbReference type="WBParaSite" id="L893_g4165.t1"/>
    </source>
</evidence>
<evidence type="ECO:0000256" key="1">
    <source>
        <dbReference type="SAM" id="MobiDB-lite"/>
    </source>
</evidence>
<proteinExistence type="predicted"/>
<feature type="compositionally biased region" description="Polar residues" evidence="1">
    <location>
        <begin position="19"/>
        <end position="29"/>
    </location>
</feature>